<evidence type="ECO:0000313" key="1">
    <source>
        <dbReference type="EMBL" id="TRM55407.1"/>
    </source>
</evidence>
<evidence type="ECO:0008006" key="3">
    <source>
        <dbReference type="Google" id="ProtNLM"/>
    </source>
</evidence>
<dbReference type="AlphaFoldDB" id="A0A550BS91"/>
<dbReference type="STRING" id="97359.A0A550BS91"/>
<sequence>MVGEGSSRPLWQATLYTASSANSKSYLTLSVDHVVTDGRGLTLLAHALFSPDISSLPTESLQSIPLMDDTLDIRPSYAHLLPIVLQELVVPRLPTFLQRYIKSAKAWPAGYVQAARSPADCEWDLSLLELSGSLVASLKSMGKERGVPTLHPLLKVAYLVAMWAVFGHDAASFTLQANTPRSERNAFLGHAHCTANYTTSIDVQVHPASTDDFWTIAQRIASELSSPQGIQKGRYAMGMLSFVPDPVPDPSKDTDRPTGWEEFCLDKAHSSEPFGGSLEVSNLGYVDLPPGAEDVAWSQACWPAGTAICTSVTRPELGWRRFGGRVRRLKRPR</sequence>
<keyword evidence="2" id="KW-1185">Reference proteome</keyword>
<comment type="caution">
    <text evidence="1">The sequence shown here is derived from an EMBL/GenBank/DDBJ whole genome shotgun (WGS) entry which is preliminary data.</text>
</comment>
<dbReference type="OrthoDB" id="2150604at2759"/>
<proteinExistence type="predicted"/>
<protein>
    <recommendedName>
        <fullName evidence="3">Condensation domain-containing protein</fullName>
    </recommendedName>
</protein>
<accession>A0A550BS91</accession>
<dbReference type="InterPro" id="IPR052058">
    <property type="entry name" value="Alcohol_O-acetyltransferase"/>
</dbReference>
<evidence type="ECO:0000313" key="2">
    <source>
        <dbReference type="Proteomes" id="UP000320762"/>
    </source>
</evidence>
<dbReference type="PANTHER" id="PTHR28037">
    <property type="entry name" value="ALCOHOL O-ACETYLTRANSFERASE 1-RELATED"/>
    <property type="match status" value="1"/>
</dbReference>
<dbReference type="Proteomes" id="UP000320762">
    <property type="component" value="Unassembled WGS sequence"/>
</dbReference>
<dbReference type="PANTHER" id="PTHR28037:SF1">
    <property type="entry name" value="ALCOHOL O-ACETYLTRANSFERASE 1-RELATED"/>
    <property type="match status" value="1"/>
</dbReference>
<gene>
    <name evidence="1" type="ORF">BD626DRAFT_75750</name>
</gene>
<name>A0A550BS91_9AGAR</name>
<dbReference type="EMBL" id="VDMD01000153">
    <property type="protein sequence ID" value="TRM55407.1"/>
    <property type="molecule type" value="Genomic_DNA"/>
</dbReference>
<organism evidence="1 2">
    <name type="scientific">Schizophyllum amplum</name>
    <dbReference type="NCBI Taxonomy" id="97359"/>
    <lineage>
        <taxon>Eukaryota</taxon>
        <taxon>Fungi</taxon>
        <taxon>Dikarya</taxon>
        <taxon>Basidiomycota</taxon>
        <taxon>Agaricomycotina</taxon>
        <taxon>Agaricomycetes</taxon>
        <taxon>Agaricomycetidae</taxon>
        <taxon>Agaricales</taxon>
        <taxon>Schizophyllaceae</taxon>
        <taxon>Schizophyllum</taxon>
    </lineage>
</organism>
<reference evidence="1 2" key="1">
    <citation type="journal article" date="2019" name="New Phytol.">
        <title>Comparative genomics reveals unique wood-decay strategies and fruiting body development in the Schizophyllaceae.</title>
        <authorList>
            <person name="Almasi E."/>
            <person name="Sahu N."/>
            <person name="Krizsan K."/>
            <person name="Balint B."/>
            <person name="Kovacs G.M."/>
            <person name="Kiss B."/>
            <person name="Cseklye J."/>
            <person name="Drula E."/>
            <person name="Henrissat B."/>
            <person name="Nagy I."/>
            <person name="Chovatia M."/>
            <person name="Adam C."/>
            <person name="LaButti K."/>
            <person name="Lipzen A."/>
            <person name="Riley R."/>
            <person name="Grigoriev I.V."/>
            <person name="Nagy L.G."/>
        </authorList>
    </citation>
    <scope>NUCLEOTIDE SEQUENCE [LARGE SCALE GENOMIC DNA]</scope>
    <source>
        <strain evidence="1 2">NL-1724</strain>
    </source>
</reference>